<dbReference type="EMBL" id="JBFNXR010000052">
    <property type="protein sequence ID" value="MEW9856565.1"/>
    <property type="molecule type" value="Genomic_DNA"/>
</dbReference>
<sequence length="139" mass="14277">MAKPEQDLTTPAKPGIPALEWIAAGIGLTLTLVIVGVIGWDAVNGTAAGQPPAVEASVARITPVATGYVVEVKLRNRSPATAASVGVEGELTSGGTALETSRAMVDYVPGRSERGAGLFFTRNPAQHTLQVRALGYADP</sequence>
<accession>A0ABV3RGE1</accession>
<dbReference type="Proteomes" id="UP001556118">
    <property type="component" value="Unassembled WGS sequence"/>
</dbReference>
<evidence type="ECO:0000256" key="1">
    <source>
        <dbReference type="SAM" id="Phobius"/>
    </source>
</evidence>
<keyword evidence="1" id="KW-1133">Transmembrane helix</keyword>
<keyword evidence="3" id="KW-1185">Reference proteome</keyword>
<evidence type="ECO:0000313" key="2">
    <source>
        <dbReference type="EMBL" id="MEW9856565.1"/>
    </source>
</evidence>
<comment type="caution">
    <text evidence="2">The sequence shown here is derived from an EMBL/GenBank/DDBJ whole genome shotgun (WGS) entry which is preliminary data.</text>
</comment>
<proteinExistence type="predicted"/>
<organism evidence="2 3">
    <name type="scientific">Novosphingobium rhizovicinum</name>
    <dbReference type="NCBI Taxonomy" id="3228928"/>
    <lineage>
        <taxon>Bacteria</taxon>
        <taxon>Pseudomonadati</taxon>
        <taxon>Pseudomonadota</taxon>
        <taxon>Alphaproteobacteria</taxon>
        <taxon>Sphingomonadales</taxon>
        <taxon>Sphingomonadaceae</taxon>
        <taxon>Novosphingobium</taxon>
    </lineage>
</organism>
<reference evidence="2 3" key="1">
    <citation type="submission" date="2024-06" db="EMBL/GenBank/DDBJ databases">
        <title>Novosphingobium rhizovicinus M1R2S20.</title>
        <authorList>
            <person name="Sun J.-Q."/>
        </authorList>
    </citation>
    <scope>NUCLEOTIDE SEQUENCE [LARGE SCALE GENOMIC DNA]</scope>
    <source>
        <strain evidence="2 3">M1R2S20</strain>
    </source>
</reference>
<dbReference type="RefSeq" id="WP_367775024.1">
    <property type="nucleotide sequence ID" value="NZ_JBFNXR010000052.1"/>
</dbReference>
<protein>
    <recommendedName>
        <fullName evidence="4">TIGR02588 family protein</fullName>
    </recommendedName>
</protein>
<name>A0ABV3RGE1_9SPHN</name>
<gene>
    <name evidence="2" type="ORF">ABUH87_15600</name>
</gene>
<feature type="transmembrane region" description="Helical" evidence="1">
    <location>
        <begin position="21"/>
        <end position="40"/>
    </location>
</feature>
<keyword evidence="1" id="KW-0472">Membrane</keyword>
<evidence type="ECO:0008006" key="4">
    <source>
        <dbReference type="Google" id="ProtNLM"/>
    </source>
</evidence>
<keyword evidence="1" id="KW-0812">Transmembrane</keyword>
<evidence type="ECO:0000313" key="3">
    <source>
        <dbReference type="Proteomes" id="UP001556118"/>
    </source>
</evidence>